<sequence length="48" mass="5382">MENAGNTGRTRGRTKRVRDGGRKTIPSLGHNNHLERRLMGPKMGQIPE</sequence>
<name>A0A392U4E0_9FABA</name>
<dbReference type="EMBL" id="LXQA010712797">
    <property type="protein sequence ID" value="MCI67256.1"/>
    <property type="molecule type" value="Genomic_DNA"/>
</dbReference>
<organism evidence="2 3">
    <name type="scientific">Trifolium medium</name>
    <dbReference type="NCBI Taxonomy" id="97028"/>
    <lineage>
        <taxon>Eukaryota</taxon>
        <taxon>Viridiplantae</taxon>
        <taxon>Streptophyta</taxon>
        <taxon>Embryophyta</taxon>
        <taxon>Tracheophyta</taxon>
        <taxon>Spermatophyta</taxon>
        <taxon>Magnoliopsida</taxon>
        <taxon>eudicotyledons</taxon>
        <taxon>Gunneridae</taxon>
        <taxon>Pentapetalae</taxon>
        <taxon>rosids</taxon>
        <taxon>fabids</taxon>
        <taxon>Fabales</taxon>
        <taxon>Fabaceae</taxon>
        <taxon>Papilionoideae</taxon>
        <taxon>50 kb inversion clade</taxon>
        <taxon>NPAAA clade</taxon>
        <taxon>Hologalegina</taxon>
        <taxon>IRL clade</taxon>
        <taxon>Trifolieae</taxon>
        <taxon>Trifolium</taxon>
    </lineage>
</organism>
<keyword evidence="3" id="KW-1185">Reference proteome</keyword>
<protein>
    <submittedName>
        <fullName evidence="2">Uncharacterized protein</fullName>
    </submittedName>
</protein>
<feature type="region of interest" description="Disordered" evidence="1">
    <location>
        <begin position="1"/>
        <end position="48"/>
    </location>
</feature>
<proteinExistence type="predicted"/>
<reference evidence="2 3" key="1">
    <citation type="journal article" date="2018" name="Front. Plant Sci.">
        <title>Red Clover (Trifolium pratense) and Zigzag Clover (T. medium) - A Picture of Genomic Similarities and Differences.</title>
        <authorList>
            <person name="Dluhosova J."/>
            <person name="Istvanek J."/>
            <person name="Nedelnik J."/>
            <person name="Repkova J."/>
        </authorList>
    </citation>
    <scope>NUCLEOTIDE SEQUENCE [LARGE SCALE GENOMIC DNA]</scope>
    <source>
        <strain evidence="3">cv. 10/8</strain>
        <tissue evidence="2">Leaf</tissue>
    </source>
</reference>
<dbReference type="AlphaFoldDB" id="A0A392U4E0"/>
<feature type="non-terminal residue" evidence="2">
    <location>
        <position position="48"/>
    </location>
</feature>
<dbReference type="Proteomes" id="UP000265520">
    <property type="component" value="Unassembled WGS sequence"/>
</dbReference>
<evidence type="ECO:0000313" key="2">
    <source>
        <dbReference type="EMBL" id="MCI67256.1"/>
    </source>
</evidence>
<comment type="caution">
    <text evidence="2">The sequence shown here is derived from an EMBL/GenBank/DDBJ whole genome shotgun (WGS) entry which is preliminary data.</text>
</comment>
<evidence type="ECO:0000256" key="1">
    <source>
        <dbReference type="SAM" id="MobiDB-lite"/>
    </source>
</evidence>
<evidence type="ECO:0000313" key="3">
    <source>
        <dbReference type="Proteomes" id="UP000265520"/>
    </source>
</evidence>
<accession>A0A392U4E0</accession>